<dbReference type="Gene3D" id="1.20.5.340">
    <property type="match status" value="1"/>
</dbReference>
<evidence type="ECO:0000313" key="2">
    <source>
        <dbReference type="Proteomes" id="UP000271374"/>
    </source>
</evidence>
<proteinExistence type="predicted"/>
<name>A0A431VRK3_9BACI</name>
<reference evidence="1 2" key="1">
    <citation type="submission" date="2018-12" db="EMBL/GenBank/DDBJ databases">
        <title>Bacillus yapensis draft genome sequence.</title>
        <authorList>
            <person name="Yu L."/>
            <person name="Xu X."/>
            <person name="Tang X."/>
        </authorList>
    </citation>
    <scope>NUCLEOTIDE SEQUENCE [LARGE SCALE GENOMIC DNA]</scope>
    <source>
        <strain evidence="1 2">XXST-01</strain>
    </source>
</reference>
<evidence type="ECO:0008006" key="3">
    <source>
        <dbReference type="Google" id="ProtNLM"/>
    </source>
</evidence>
<dbReference type="RefSeq" id="WP_126410972.1">
    <property type="nucleotide sequence ID" value="NZ_RXNT01000029.1"/>
</dbReference>
<dbReference type="AlphaFoldDB" id="A0A431VRK3"/>
<dbReference type="SUPFAM" id="SSF57997">
    <property type="entry name" value="Tropomyosin"/>
    <property type="match status" value="1"/>
</dbReference>
<organism evidence="1 2">
    <name type="scientific">Bacillus yapensis</name>
    <dbReference type="NCBI Taxonomy" id="2492960"/>
    <lineage>
        <taxon>Bacteria</taxon>
        <taxon>Bacillati</taxon>
        <taxon>Bacillota</taxon>
        <taxon>Bacilli</taxon>
        <taxon>Bacillales</taxon>
        <taxon>Bacillaceae</taxon>
        <taxon>Bacillus</taxon>
    </lineage>
</organism>
<dbReference type="Proteomes" id="UP000271374">
    <property type="component" value="Unassembled WGS sequence"/>
</dbReference>
<comment type="caution">
    <text evidence="1">The sequence shown here is derived from an EMBL/GenBank/DDBJ whole genome shotgun (WGS) entry which is preliminary data.</text>
</comment>
<keyword evidence="2" id="KW-1185">Reference proteome</keyword>
<evidence type="ECO:0000313" key="1">
    <source>
        <dbReference type="EMBL" id="RTR25825.1"/>
    </source>
</evidence>
<dbReference type="EMBL" id="RXNT01000029">
    <property type="protein sequence ID" value="RTR25825.1"/>
    <property type="molecule type" value="Genomic_DNA"/>
</dbReference>
<protein>
    <recommendedName>
        <fullName evidence="3">t-SNARE coiled-coil homology domain-containing protein</fullName>
    </recommendedName>
</protein>
<sequence length="124" mass="14608">MNEILKAIQQLEGRMIDQFDQVDQRFEHINERLNKIDQKLGQFDERLNKSTENNDTMIGKLDQIKVKLDRMESTLNTLANTFNEGTVAMLNRIDKNTISFSRDTEFLSGKVGKHEMYFHRINEK</sequence>
<dbReference type="OrthoDB" id="2939059at2"/>
<gene>
    <name evidence="1" type="ORF">EKG37_22310</name>
</gene>
<accession>A0A431VRK3</accession>